<feature type="chain" id="PRO_5035315189" evidence="1">
    <location>
        <begin position="23"/>
        <end position="175"/>
    </location>
</feature>
<reference evidence="2" key="1">
    <citation type="submission" date="2020-12" db="EMBL/GenBank/DDBJ databases">
        <title>Bacterial taxonomy.</title>
        <authorList>
            <person name="Pan X."/>
        </authorList>
    </citation>
    <scope>NUCLEOTIDE SEQUENCE</scope>
    <source>
        <strain evidence="2">M0105</strain>
    </source>
</reference>
<keyword evidence="3" id="KW-1185">Reference proteome</keyword>
<feature type="signal peptide" evidence="1">
    <location>
        <begin position="1"/>
        <end position="22"/>
    </location>
</feature>
<sequence>MALSRLCGAACAAVLLAGPALAETGAECLLTMARAETETRIAFENGLVEIVADVAPDHAALAGRSRDLQVLLAQDRLDRVAYLTVAHPEAFADEAGGVPWSDADEEGYMAEPVHAARMERIAALGEALEADPSRAELQEVFAKVVTRLFEFQKLMADHNAARRDAAAAFTACRGG</sequence>
<accession>A0A8J7MAV1</accession>
<evidence type="ECO:0000313" key="2">
    <source>
        <dbReference type="EMBL" id="MBK0400704.1"/>
    </source>
</evidence>
<dbReference type="AlphaFoldDB" id="A0A8J7MAV1"/>
<evidence type="ECO:0000313" key="3">
    <source>
        <dbReference type="Proteomes" id="UP000655420"/>
    </source>
</evidence>
<proteinExistence type="predicted"/>
<comment type="caution">
    <text evidence="2">The sequence shown here is derived from an EMBL/GenBank/DDBJ whole genome shotgun (WGS) entry which is preliminary data.</text>
</comment>
<dbReference type="EMBL" id="JAEHHL010000010">
    <property type="protein sequence ID" value="MBK0400704.1"/>
    <property type="molecule type" value="Genomic_DNA"/>
</dbReference>
<dbReference type="Proteomes" id="UP000655420">
    <property type="component" value="Unassembled WGS sequence"/>
</dbReference>
<organism evidence="2 3">
    <name type="scientific">Thermohalobaculum xanthum</name>
    <dbReference type="NCBI Taxonomy" id="2753746"/>
    <lineage>
        <taxon>Bacteria</taxon>
        <taxon>Pseudomonadati</taxon>
        <taxon>Pseudomonadota</taxon>
        <taxon>Alphaproteobacteria</taxon>
        <taxon>Rhodobacterales</taxon>
        <taxon>Paracoccaceae</taxon>
        <taxon>Thermohalobaculum</taxon>
    </lineage>
</organism>
<gene>
    <name evidence="2" type="ORF">H0I76_16010</name>
</gene>
<evidence type="ECO:0000256" key="1">
    <source>
        <dbReference type="SAM" id="SignalP"/>
    </source>
</evidence>
<keyword evidence="1" id="KW-0732">Signal</keyword>
<dbReference type="RefSeq" id="WP_200612025.1">
    <property type="nucleotide sequence ID" value="NZ_JAEHHL010000010.1"/>
</dbReference>
<protein>
    <submittedName>
        <fullName evidence="2">Uncharacterized protein</fullName>
    </submittedName>
</protein>
<name>A0A8J7MAV1_9RHOB</name>